<reference evidence="3" key="1">
    <citation type="submission" date="2023-07" db="EMBL/GenBank/DDBJ databases">
        <title>Conexibacter stalactiti sp. nov., isolated from stalactites in a lava cave and emended description of the genus Conexibacter.</title>
        <authorList>
            <person name="Lee S.D."/>
        </authorList>
    </citation>
    <scope>NUCLEOTIDE SEQUENCE [LARGE SCALE GENOMIC DNA]</scope>
    <source>
        <strain evidence="3">KCTC 39840</strain>
    </source>
</reference>
<feature type="domain" description="VOC" evidence="1">
    <location>
        <begin position="7"/>
        <end position="116"/>
    </location>
</feature>
<protein>
    <submittedName>
        <fullName evidence="2">VOC family protein</fullName>
    </submittedName>
</protein>
<name>A0ABU4HQ68_9ACTN</name>
<evidence type="ECO:0000313" key="3">
    <source>
        <dbReference type="Proteomes" id="UP001284601"/>
    </source>
</evidence>
<sequence length="119" mass="12301">MSTPVGRVGHVLLPADDVGASIGFLTEVLGFGLRFRDGDRYAAIDGGGTTLAVAAKAEQPRADQVAVGIRVADLDAVAARLEAAGTPLLGAIAESEHERRLSFLDPAGNVFVAYEPKVS</sequence>
<dbReference type="RefSeq" id="WP_318597170.1">
    <property type="nucleotide sequence ID" value="NZ_JAWSTH010000023.1"/>
</dbReference>
<evidence type="ECO:0000313" key="2">
    <source>
        <dbReference type="EMBL" id="MDW5594847.1"/>
    </source>
</evidence>
<dbReference type="InterPro" id="IPR029068">
    <property type="entry name" value="Glyas_Bleomycin-R_OHBP_Dase"/>
</dbReference>
<dbReference type="SUPFAM" id="SSF54593">
    <property type="entry name" value="Glyoxalase/Bleomycin resistance protein/Dihydroxybiphenyl dioxygenase"/>
    <property type="match status" value="1"/>
</dbReference>
<dbReference type="PROSITE" id="PS51819">
    <property type="entry name" value="VOC"/>
    <property type="match status" value="1"/>
</dbReference>
<dbReference type="Gene3D" id="3.10.180.10">
    <property type="entry name" value="2,3-Dihydroxybiphenyl 1,2-Dioxygenase, domain 1"/>
    <property type="match status" value="1"/>
</dbReference>
<dbReference type="InterPro" id="IPR004360">
    <property type="entry name" value="Glyas_Fos-R_dOase_dom"/>
</dbReference>
<accession>A0ABU4HQ68</accession>
<gene>
    <name evidence="2" type="ORF">R7226_10890</name>
</gene>
<keyword evidence="3" id="KW-1185">Reference proteome</keyword>
<dbReference type="Pfam" id="PF00903">
    <property type="entry name" value="Glyoxalase"/>
    <property type="match status" value="1"/>
</dbReference>
<dbReference type="PANTHER" id="PTHR33993">
    <property type="entry name" value="GLYOXALASE-RELATED"/>
    <property type="match status" value="1"/>
</dbReference>
<proteinExistence type="predicted"/>
<evidence type="ECO:0000259" key="1">
    <source>
        <dbReference type="PROSITE" id="PS51819"/>
    </source>
</evidence>
<dbReference type="InterPro" id="IPR037523">
    <property type="entry name" value="VOC_core"/>
</dbReference>
<dbReference type="Proteomes" id="UP001284601">
    <property type="component" value="Unassembled WGS sequence"/>
</dbReference>
<dbReference type="InterPro" id="IPR052164">
    <property type="entry name" value="Anthracycline_SecMetBiosynth"/>
</dbReference>
<reference evidence="2 3" key="2">
    <citation type="submission" date="2023-10" db="EMBL/GenBank/DDBJ databases">
        <authorList>
            <person name="Han X.F."/>
        </authorList>
    </citation>
    <scope>NUCLEOTIDE SEQUENCE [LARGE SCALE GENOMIC DNA]</scope>
    <source>
        <strain evidence="2 3">KCTC 39840</strain>
    </source>
</reference>
<dbReference type="PANTHER" id="PTHR33993:SF14">
    <property type="entry name" value="GB|AAF24581.1"/>
    <property type="match status" value="1"/>
</dbReference>
<dbReference type="EMBL" id="JAWSTH010000023">
    <property type="protein sequence ID" value="MDW5594847.1"/>
    <property type="molecule type" value="Genomic_DNA"/>
</dbReference>
<organism evidence="2 3">
    <name type="scientific">Conexibacter stalactiti</name>
    <dbReference type="NCBI Taxonomy" id="1940611"/>
    <lineage>
        <taxon>Bacteria</taxon>
        <taxon>Bacillati</taxon>
        <taxon>Actinomycetota</taxon>
        <taxon>Thermoleophilia</taxon>
        <taxon>Solirubrobacterales</taxon>
        <taxon>Conexibacteraceae</taxon>
        <taxon>Conexibacter</taxon>
    </lineage>
</organism>
<comment type="caution">
    <text evidence="2">The sequence shown here is derived from an EMBL/GenBank/DDBJ whole genome shotgun (WGS) entry which is preliminary data.</text>
</comment>